<dbReference type="InterPro" id="IPR015943">
    <property type="entry name" value="WD40/YVTN_repeat-like_dom_sf"/>
</dbReference>
<protein>
    <submittedName>
        <fullName evidence="1">WD40 repeat protein</fullName>
    </submittedName>
</protein>
<dbReference type="EMBL" id="JACHMB010000001">
    <property type="protein sequence ID" value="MBB5773512.1"/>
    <property type="molecule type" value="Genomic_DNA"/>
</dbReference>
<dbReference type="PANTHER" id="PTHR47197">
    <property type="entry name" value="PROTEIN NIRF"/>
    <property type="match status" value="1"/>
</dbReference>
<dbReference type="Proteomes" id="UP000579153">
    <property type="component" value="Unassembled WGS sequence"/>
</dbReference>
<name>A0A7W9FXR5_9ACTN</name>
<keyword evidence="2" id="KW-1185">Reference proteome</keyword>
<dbReference type="SUPFAM" id="SSF69322">
    <property type="entry name" value="Tricorn protease domain 2"/>
    <property type="match status" value="1"/>
</dbReference>
<proteinExistence type="predicted"/>
<evidence type="ECO:0000313" key="1">
    <source>
        <dbReference type="EMBL" id="MBB5773512.1"/>
    </source>
</evidence>
<organism evidence="1 2">
    <name type="scientific">Nonomuraea jabiensis</name>
    <dbReference type="NCBI Taxonomy" id="882448"/>
    <lineage>
        <taxon>Bacteria</taxon>
        <taxon>Bacillati</taxon>
        <taxon>Actinomycetota</taxon>
        <taxon>Actinomycetes</taxon>
        <taxon>Streptosporangiales</taxon>
        <taxon>Streptosporangiaceae</taxon>
        <taxon>Nonomuraea</taxon>
    </lineage>
</organism>
<dbReference type="PANTHER" id="PTHR47197:SF3">
    <property type="entry name" value="DIHYDRO-HEME D1 DEHYDROGENASE"/>
    <property type="match status" value="1"/>
</dbReference>
<accession>A0A7W9FXR5</accession>
<gene>
    <name evidence="1" type="ORF">HD596_000268</name>
</gene>
<dbReference type="InterPro" id="IPR051200">
    <property type="entry name" value="Host-pathogen_enzymatic-act"/>
</dbReference>
<dbReference type="RefSeq" id="WP_185067489.1">
    <property type="nucleotide sequence ID" value="NZ_JACHMB010000001.1"/>
</dbReference>
<evidence type="ECO:0000313" key="2">
    <source>
        <dbReference type="Proteomes" id="UP000579153"/>
    </source>
</evidence>
<dbReference type="Gene3D" id="2.130.10.10">
    <property type="entry name" value="YVTN repeat-like/Quinoprotein amine dehydrogenase"/>
    <property type="match status" value="2"/>
</dbReference>
<sequence length="525" mass="54780">MTTGLLVTLAPTASAEDSMTDLGAFAYGGDLVVGGDKVVVSIDNRIVVADTAGEVQGTITGVSGASGLAMTADGTRVYAALQGSKEVAEIDTATREITRRIDLAAYGCPFSLALTGERLWIGYGCDATGVLGFDLSAPTSQPVVADTSLLKSSPYIAAAGDTLVVGEFTGSPTDLFVYDVSGAAPVLRGEIDGHTYSNYRLEDIAVTPDGSHIISAFALPDAFTMWDATTLAKVRDYEKGPEAEGYPRSVAVSPDGTYIAGGRTLGVGMTLYDRASGTTVYATNPPQGEVVSGSAAYAGRDVYSLVKSDNGHLFLWRLHDVTLPASTLTLMAQPGGTARQPLTMTGQLTFADETAPGAQPLTVTRRLPDGTTATLPSATTAADGTFTITDTPPTGGQTTYTVLWKGDGEHRWSKASVTTAVRYKAGLTLTGPTSAVAGTTLVFSGTSQADGTTPPRRVWITVQRVLNADGGDTVERPAWIDDFGSYRFIDTPEAGEYTYTVRWAGDARTGPAEASQVVTVEKPND</sequence>
<reference evidence="1 2" key="1">
    <citation type="submission" date="2020-08" db="EMBL/GenBank/DDBJ databases">
        <title>Sequencing the genomes of 1000 actinobacteria strains.</title>
        <authorList>
            <person name="Klenk H.-P."/>
        </authorList>
    </citation>
    <scope>NUCLEOTIDE SEQUENCE [LARGE SCALE GENOMIC DNA]</scope>
    <source>
        <strain evidence="1 2">DSM 45507</strain>
    </source>
</reference>
<dbReference type="AlphaFoldDB" id="A0A7W9FXR5"/>
<comment type="caution">
    <text evidence="1">The sequence shown here is derived from an EMBL/GenBank/DDBJ whole genome shotgun (WGS) entry which is preliminary data.</text>
</comment>